<proteinExistence type="predicted"/>
<accession>A0A9N9E588</accession>
<organism evidence="1 2">
    <name type="scientific">Paraglomus brasilianum</name>
    <dbReference type="NCBI Taxonomy" id="144538"/>
    <lineage>
        <taxon>Eukaryota</taxon>
        <taxon>Fungi</taxon>
        <taxon>Fungi incertae sedis</taxon>
        <taxon>Mucoromycota</taxon>
        <taxon>Glomeromycotina</taxon>
        <taxon>Glomeromycetes</taxon>
        <taxon>Paraglomerales</taxon>
        <taxon>Paraglomeraceae</taxon>
        <taxon>Paraglomus</taxon>
    </lineage>
</organism>
<evidence type="ECO:0000313" key="2">
    <source>
        <dbReference type="Proteomes" id="UP000789739"/>
    </source>
</evidence>
<reference evidence="1" key="1">
    <citation type="submission" date="2021-06" db="EMBL/GenBank/DDBJ databases">
        <authorList>
            <person name="Kallberg Y."/>
            <person name="Tangrot J."/>
            <person name="Rosling A."/>
        </authorList>
    </citation>
    <scope>NUCLEOTIDE SEQUENCE</scope>
    <source>
        <strain evidence="1">BR232B</strain>
    </source>
</reference>
<keyword evidence="2" id="KW-1185">Reference proteome</keyword>
<evidence type="ECO:0000313" key="1">
    <source>
        <dbReference type="EMBL" id="CAG8661277.1"/>
    </source>
</evidence>
<feature type="non-terminal residue" evidence="1">
    <location>
        <position position="1"/>
    </location>
</feature>
<dbReference type="EMBL" id="CAJVPI010003704">
    <property type="protein sequence ID" value="CAG8661277.1"/>
    <property type="molecule type" value="Genomic_DNA"/>
</dbReference>
<sequence>WSEWFRILPFAQAVLIPVPVNCLNSLLALLLNRTNYELCSSYYSIFDLE</sequence>
<name>A0A9N9E588_9GLOM</name>
<dbReference type="Proteomes" id="UP000789739">
    <property type="component" value="Unassembled WGS sequence"/>
</dbReference>
<gene>
    <name evidence="1" type="ORF">PBRASI_LOCUS10797</name>
</gene>
<dbReference type="AlphaFoldDB" id="A0A9N9E588"/>
<protein>
    <submittedName>
        <fullName evidence="1">10548_t:CDS:1</fullName>
    </submittedName>
</protein>
<comment type="caution">
    <text evidence="1">The sequence shown here is derived from an EMBL/GenBank/DDBJ whole genome shotgun (WGS) entry which is preliminary data.</text>
</comment>